<dbReference type="EMBL" id="BQNB010012766">
    <property type="protein sequence ID" value="GJT07628.1"/>
    <property type="molecule type" value="Genomic_DNA"/>
</dbReference>
<protein>
    <submittedName>
        <fullName evidence="1">Uncharacterized protein</fullName>
    </submittedName>
</protein>
<dbReference type="Proteomes" id="UP001151760">
    <property type="component" value="Unassembled WGS sequence"/>
</dbReference>
<proteinExistence type="predicted"/>
<evidence type="ECO:0000313" key="2">
    <source>
        <dbReference type="Proteomes" id="UP001151760"/>
    </source>
</evidence>
<name>A0ABQ5AZK0_9ASTR</name>
<gene>
    <name evidence="1" type="ORF">Tco_0842090</name>
</gene>
<reference evidence="1" key="2">
    <citation type="submission" date="2022-01" db="EMBL/GenBank/DDBJ databases">
        <authorList>
            <person name="Yamashiro T."/>
            <person name="Shiraishi A."/>
            <person name="Satake H."/>
            <person name="Nakayama K."/>
        </authorList>
    </citation>
    <scope>NUCLEOTIDE SEQUENCE</scope>
</reference>
<reference evidence="1" key="1">
    <citation type="journal article" date="2022" name="Int. J. Mol. Sci.">
        <title>Draft Genome of Tanacetum Coccineum: Genomic Comparison of Closely Related Tanacetum-Family Plants.</title>
        <authorList>
            <person name="Yamashiro T."/>
            <person name="Shiraishi A."/>
            <person name="Nakayama K."/>
            <person name="Satake H."/>
        </authorList>
    </citation>
    <scope>NUCLEOTIDE SEQUENCE</scope>
</reference>
<keyword evidence="2" id="KW-1185">Reference proteome</keyword>
<comment type="caution">
    <text evidence="1">The sequence shown here is derived from an EMBL/GenBank/DDBJ whole genome shotgun (WGS) entry which is preliminary data.</text>
</comment>
<organism evidence="1 2">
    <name type="scientific">Tanacetum coccineum</name>
    <dbReference type="NCBI Taxonomy" id="301880"/>
    <lineage>
        <taxon>Eukaryota</taxon>
        <taxon>Viridiplantae</taxon>
        <taxon>Streptophyta</taxon>
        <taxon>Embryophyta</taxon>
        <taxon>Tracheophyta</taxon>
        <taxon>Spermatophyta</taxon>
        <taxon>Magnoliopsida</taxon>
        <taxon>eudicotyledons</taxon>
        <taxon>Gunneridae</taxon>
        <taxon>Pentapetalae</taxon>
        <taxon>asterids</taxon>
        <taxon>campanulids</taxon>
        <taxon>Asterales</taxon>
        <taxon>Asteraceae</taxon>
        <taxon>Asteroideae</taxon>
        <taxon>Anthemideae</taxon>
        <taxon>Anthemidinae</taxon>
        <taxon>Tanacetum</taxon>
    </lineage>
</organism>
<sequence length="141" mass="16192">MRWRERFDSIELALEELPEVEEKVLDTRLYEFVPMPLPDLVSRMLSPNFESEGLIGLVIRDCDCNGIVLRLSIIITVTIEGDSKRSVFPKRDTSKLFEKAFIDFFRSSWAFVKASMTSLVLTEVDDCRKIAGFEVGPKPKE</sequence>
<accession>A0ABQ5AZK0</accession>
<evidence type="ECO:0000313" key="1">
    <source>
        <dbReference type="EMBL" id="GJT07628.1"/>
    </source>
</evidence>